<gene>
    <name evidence="2" type="ORF">AXK12_04650</name>
</gene>
<comment type="caution">
    <text evidence="2">The sequence shown here is derived from an EMBL/GenBank/DDBJ whole genome shotgun (WGS) entry which is preliminary data.</text>
</comment>
<dbReference type="InterPro" id="IPR038726">
    <property type="entry name" value="PDDEXK_AddAB-type"/>
</dbReference>
<dbReference type="Proteomes" id="UP000071392">
    <property type="component" value="Unassembled WGS sequence"/>
</dbReference>
<name>A0A139SN44_9BACT</name>
<protein>
    <recommendedName>
        <fullName evidence="1">PD-(D/E)XK endonuclease-like domain-containing protein</fullName>
    </recommendedName>
</protein>
<dbReference type="SUPFAM" id="SSF52980">
    <property type="entry name" value="Restriction endonuclease-like"/>
    <property type="match status" value="1"/>
</dbReference>
<proteinExistence type="predicted"/>
<dbReference type="EMBL" id="LSZP01000033">
    <property type="protein sequence ID" value="KXU35975.1"/>
    <property type="molecule type" value="Genomic_DNA"/>
</dbReference>
<dbReference type="InterPro" id="IPR011604">
    <property type="entry name" value="PDDEXK-like_dom_sf"/>
</dbReference>
<evidence type="ECO:0000313" key="2">
    <source>
        <dbReference type="EMBL" id="KXU35975.1"/>
    </source>
</evidence>
<dbReference type="SUPFAM" id="SSF52540">
    <property type="entry name" value="P-loop containing nucleoside triphosphate hydrolases"/>
    <property type="match status" value="1"/>
</dbReference>
<dbReference type="AlphaFoldDB" id="A0A139SN44"/>
<evidence type="ECO:0000313" key="3">
    <source>
        <dbReference type="Proteomes" id="UP000071392"/>
    </source>
</evidence>
<feature type="domain" description="PD-(D/E)XK endonuclease-like" evidence="1">
    <location>
        <begin position="735"/>
        <end position="954"/>
    </location>
</feature>
<dbReference type="STRING" id="1548208.AXK12_04650"/>
<accession>A0A139SN44</accession>
<organism evidence="2 3">
    <name type="scientific">Cephaloticoccus capnophilus</name>
    <dbReference type="NCBI Taxonomy" id="1548208"/>
    <lineage>
        <taxon>Bacteria</taxon>
        <taxon>Pseudomonadati</taxon>
        <taxon>Verrucomicrobiota</taxon>
        <taxon>Opitutia</taxon>
        <taxon>Opitutales</taxon>
        <taxon>Opitutaceae</taxon>
        <taxon>Cephaloticoccus</taxon>
    </lineage>
</organism>
<keyword evidence="3" id="KW-1185">Reference proteome</keyword>
<dbReference type="Pfam" id="PF12705">
    <property type="entry name" value="PDDEXK_1"/>
    <property type="match status" value="1"/>
</dbReference>
<reference evidence="2 3" key="1">
    <citation type="submission" date="2016-02" db="EMBL/GenBank/DDBJ databases">
        <authorList>
            <person name="Wen L."/>
            <person name="He K."/>
            <person name="Yang H."/>
        </authorList>
    </citation>
    <scope>NUCLEOTIDE SEQUENCE [LARGE SCALE GENOMIC DNA]</scope>
    <source>
        <strain evidence="2 3">CV41</strain>
    </source>
</reference>
<dbReference type="InterPro" id="IPR011335">
    <property type="entry name" value="Restrct_endonuc-II-like"/>
</dbReference>
<dbReference type="Gene3D" id="3.90.320.10">
    <property type="match status" value="1"/>
</dbReference>
<dbReference type="InterPro" id="IPR027417">
    <property type="entry name" value="P-loop_NTPase"/>
</dbReference>
<evidence type="ECO:0000259" key="1">
    <source>
        <dbReference type="Pfam" id="PF12705"/>
    </source>
</evidence>
<sequence length="1033" mass="113081">MEAVGELRQREAMAASQTGLRLRFFTWEKPLLGQAVEYLTASALAQRASAVGGNEVARLSVLRALDLSAQLVVVPTQQAGRRLREALAAGAAAQRATRLQVSASGEPAAAATYAAASRTALFPPLVLTFDALLEVLGEAGAGGGAVAGAGASAQIQHASPSQVLLAWVDVLLSAELEAFRAVFPGDPPARNFSWARGMAEQLASLQDELRENGLGLVEVAARLEPDFPEFARWQELAELERRQCARLADFGLAGPLEAQRELLAQGRLPAGIERVVVLAWPDPRPMVLGFLERVAQVLPVEICVYAAESERDHFDGWGRPIPEKWAARELQLPDFAARVRVCADPHEQAERLADTAALYTREGANAAQGSLALGVLDAEILRPLETALRERGVPSFNPTGSDRRGDRLHQLLCALAAFAREDSFQNLARLARQPDVLLALFGATEGTRFLAELDGVYERHLPPDLSALRAKWRSVDRAGTAALKRLGEWREVLRRGDFSAAGQAVLAQIFQGRSFDLSVPEDAEWVAAAEVWAACLREVAEAVRLCPALGGDERFASAVGGEREGGEAFLALAIECYARKRVFGEKPAGAVELQGWLELIWADAPHLVVAGLNEGKVPASVSGDLFLPESLRAKLGLKTNVQRFAVDAYYLQSLAASRVGAARLDVLFGRVSAKGDPLKPSRLLLRCEEEDLPQRVQFLFREPPPRGGAALAWSRAWTLQLPDPSEVELPLHLPVTGLRAWLACPLRFYLSRVLKLRPVDAAKVEMDARDFGTLCHAALEAMGREEALRGCTDALRLQRFLREALDAAVARQFGRRLSVPLRVQVESARQRLDALAVEQARLHAEGWRIKRVEWEFELPIGELVFRGKIDRIDEHEASGALRVIDYKTSDTAESPERVHLVSLPKGAELPAWRLFQAEEGKKPRAWADLQLPIYERVCAGEFSGRPLRCGYFNLPRAVADTALSLWEDYTQELTASAWGCAVGVAAAIARREFWPPRELKPWEARRDEFATLFQRGAADSISFARKGEEAAAL</sequence>